<evidence type="ECO:0000259" key="9">
    <source>
        <dbReference type="PROSITE" id="PS51918"/>
    </source>
</evidence>
<dbReference type="SFLD" id="SFLDS00029">
    <property type="entry name" value="Radical_SAM"/>
    <property type="match status" value="1"/>
</dbReference>
<comment type="similarity">
    <text evidence="8">Belongs to the radical SAM superfamily. Lipoyl synthase family.</text>
</comment>
<feature type="binding site" evidence="8">
    <location>
        <position position="53"/>
    </location>
    <ligand>
        <name>[4Fe-4S] cluster</name>
        <dbReference type="ChEBI" id="CHEBI:49883"/>
        <label>1</label>
    </ligand>
</feature>
<dbReference type="Pfam" id="PF04055">
    <property type="entry name" value="Radical_SAM"/>
    <property type="match status" value="1"/>
</dbReference>
<gene>
    <name evidence="8 10" type="primary">lipA</name>
    <name evidence="10" type="ORF">ACFOZ8_21920</name>
</gene>
<comment type="caution">
    <text evidence="10">The sequence shown here is derived from an EMBL/GenBank/DDBJ whole genome shotgun (WGS) entry which is preliminary data.</text>
</comment>
<dbReference type="NCBIfam" id="NF009544">
    <property type="entry name" value="PRK12928.1"/>
    <property type="match status" value="1"/>
</dbReference>
<keyword evidence="5 8" id="KW-0408">Iron</keyword>
<keyword evidence="6 8" id="KW-0411">Iron-sulfur</keyword>
<keyword evidence="1 8" id="KW-0004">4Fe-4S</keyword>
<evidence type="ECO:0000256" key="2">
    <source>
        <dbReference type="ARBA" id="ARBA00022679"/>
    </source>
</evidence>
<dbReference type="Gene3D" id="3.20.20.70">
    <property type="entry name" value="Aldolase class I"/>
    <property type="match status" value="1"/>
</dbReference>
<dbReference type="InterPro" id="IPR058240">
    <property type="entry name" value="rSAM_sf"/>
</dbReference>
<dbReference type="InterPro" id="IPR031691">
    <property type="entry name" value="LIAS_N"/>
</dbReference>
<reference evidence="11" key="1">
    <citation type="journal article" date="2019" name="Int. J. Syst. Evol. Microbiol.">
        <title>The Global Catalogue of Microorganisms (GCM) 10K type strain sequencing project: providing services to taxonomists for standard genome sequencing and annotation.</title>
        <authorList>
            <consortium name="The Broad Institute Genomics Platform"/>
            <consortium name="The Broad Institute Genome Sequencing Center for Infectious Disease"/>
            <person name="Wu L."/>
            <person name="Ma J."/>
        </authorList>
    </citation>
    <scope>NUCLEOTIDE SEQUENCE [LARGE SCALE GENOMIC DNA]</scope>
    <source>
        <strain evidence="11">IBRC-M 10987</strain>
    </source>
</reference>
<dbReference type="EC" id="2.8.1.8" evidence="8"/>
<evidence type="ECO:0000256" key="5">
    <source>
        <dbReference type="ARBA" id="ARBA00023004"/>
    </source>
</evidence>
<comment type="subcellular location">
    <subcellularLocation>
        <location evidence="8">Cytoplasm</location>
    </subcellularLocation>
</comment>
<dbReference type="InterPro" id="IPR003698">
    <property type="entry name" value="Lipoyl_synth"/>
</dbReference>
<keyword evidence="11" id="KW-1185">Reference proteome</keyword>
<comment type="cofactor">
    <cofactor evidence="8">
        <name>[4Fe-4S] cluster</name>
        <dbReference type="ChEBI" id="CHEBI:49883"/>
    </cofactor>
    <text evidence="8">Binds 2 [4Fe-4S] clusters per subunit. One cluster is coordinated with 3 cysteines and an exchangeable S-adenosyl-L-methionine.</text>
</comment>
<organism evidence="10 11">
    <name type="scientific">Paenibacillus xanthanilyticus</name>
    <dbReference type="NCBI Taxonomy" id="1783531"/>
    <lineage>
        <taxon>Bacteria</taxon>
        <taxon>Bacillati</taxon>
        <taxon>Bacillota</taxon>
        <taxon>Bacilli</taxon>
        <taxon>Bacillales</taxon>
        <taxon>Paenibacillaceae</taxon>
        <taxon>Paenibacillus</taxon>
    </lineage>
</organism>
<dbReference type="InterPro" id="IPR006638">
    <property type="entry name" value="Elp3/MiaA/NifB-like_rSAM"/>
</dbReference>
<keyword evidence="3 8" id="KW-0949">S-adenosyl-L-methionine</keyword>
<keyword evidence="4 8" id="KW-0479">Metal-binding</keyword>
<dbReference type="SFLD" id="SFLDF00271">
    <property type="entry name" value="lipoyl_synthase"/>
    <property type="match status" value="1"/>
</dbReference>
<feature type="domain" description="Radical SAM core" evidence="9">
    <location>
        <begin position="60"/>
        <end position="276"/>
    </location>
</feature>
<comment type="catalytic activity">
    <reaction evidence="7 8">
        <text>[[Fe-S] cluster scaffold protein carrying a second [4Fe-4S](2+) cluster] + N(6)-octanoyl-L-lysyl-[protein] + 2 oxidized [2Fe-2S]-[ferredoxin] + 2 S-adenosyl-L-methionine + 4 H(+) = [[Fe-S] cluster scaffold protein] + N(6)-[(R)-dihydrolipoyl]-L-lysyl-[protein] + 4 Fe(3+) + 2 hydrogen sulfide + 2 5'-deoxyadenosine + 2 L-methionine + 2 reduced [2Fe-2S]-[ferredoxin]</text>
        <dbReference type="Rhea" id="RHEA:16585"/>
        <dbReference type="Rhea" id="RHEA-COMP:9928"/>
        <dbReference type="Rhea" id="RHEA-COMP:10000"/>
        <dbReference type="Rhea" id="RHEA-COMP:10001"/>
        <dbReference type="Rhea" id="RHEA-COMP:10475"/>
        <dbReference type="Rhea" id="RHEA-COMP:14568"/>
        <dbReference type="Rhea" id="RHEA-COMP:14569"/>
        <dbReference type="ChEBI" id="CHEBI:15378"/>
        <dbReference type="ChEBI" id="CHEBI:17319"/>
        <dbReference type="ChEBI" id="CHEBI:29034"/>
        <dbReference type="ChEBI" id="CHEBI:29919"/>
        <dbReference type="ChEBI" id="CHEBI:33722"/>
        <dbReference type="ChEBI" id="CHEBI:33737"/>
        <dbReference type="ChEBI" id="CHEBI:33738"/>
        <dbReference type="ChEBI" id="CHEBI:57844"/>
        <dbReference type="ChEBI" id="CHEBI:59789"/>
        <dbReference type="ChEBI" id="CHEBI:78809"/>
        <dbReference type="ChEBI" id="CHEBI:83100"/>
        <dbReference type="EC" id="2.8.1.8"/>
    </reaction>
</comment>
<dbReference type="InterPro" id="IPR013785">
    <property type="entry name" value="Aldolase_TIM"/>
</dbReference>
<protein>
    <recommendedName>
        <fullName evidence="8">Lipoyl synthase</fullName>
        <ecNumber evidence="8">2.8.1.8</ecNumber>
    </recommendedName>
    <alternativeName>
        <fullName evidence="8">Lip-syn</fullName>
        <shortName evidence="8">LS</shortName>
    </alternativeName>
    <alternativeName>
        <fullName evidence="8">Lipoate synthase</fullName>
    </alternativeName>
    <alternativeName>
        <fullName evidence="8">Lipoic acid synthase</fullName>
    </alternativeName>
    <alternativeName>
        <fullName evidence="8">Sulfur insertion protein LipA</fullName>
    </alternativeName>
</protein>
<dbReference type="PANTHER" id="PTHR10949">
    <property type="entry name" value="LIPOYL SYNTHASE"/>
    <property type="match status" value="1"/>
</dbReference>
<dbReference type="PROSITE" id="PS51918">
    <property type="entry name" value="RADICAL_SAM"/>
    <property type="match status" value="1"/>
</dbReference>
<dbReference type="Pfam" id="PF16881">
    <property type="entry name" value="LIAS_N"/>
    <property type="match status" value="1"/>
</dbReference>
<dbReference type="NCBIfam" id="NF004019">
    <property type="entry name" value="PRK05481.1"/>
    <property type="match status" value="1"/>
</dbReference>
<evidence type="ECO:0000256" key="4">
    <source>
        <dbReference type="ARBA" id="ARBA00022723"/>
    </source>
</evidence>
<sequence length="307" mass="34347">MDKKAGMTMKTKQQALPKPDWLRIKLTTGGNYAEIKDMMGSKKLHTVCEEARCPNIYECWANRTATFMILGDICTRACRFCAVKTGMPTELDLEEPKRVAEAAEQMGLRHCVVTSVARDDLKDGGAMIFAETVKAIRERLPLCSVEVLIPDFMGSEESLRVVMDANPNILNHNIETVARMSDRVRAKAKYPRSLELLKRAKQMKPNIPTKSSIMLGVGETYEEILQAMDDLRAADVDILTLGQYLQPTPNHMPIVRYVHPDEFAKLKEEGLKRGFSHVESGPLVRSSYHAHEQVKSASEAKAQAATL</sequence>
<dbReference type="Proteomes" id="UP001595715">
    <property type="component" value="Unassembled WGS sequence"/>
</dbReference>
<dbReference type="PIRSF" id="PIRSF005963">
    <property type="entry name" value="Lipoyl_synth"/>
    <property type="match status" value="1"/>
</dbReference>
<evidence type="ECO:0000256" key="7">
    <source>
        <dbReference type="ARBA" id="ARBA00047326"/>
    </source>
</evidence>
<keyword evidence="2 8" id="KW-0808">Transferase</keyword>
<comment type="pathway">
    <text evidence="8">Protein modification; protein lipoylation via endogenous pathway; protein N(6)-(lipoyl)lysine from octanoyl-[acyl-carrier-protein].</text>
</comment>
<dbReference type="CDD" id="cd01335">
    <property type="entry name" value="Radical_SAM"/>
    <property type="match status" value="1"/>
</dbReference>
<dbReference type="HAMAP" id="MF_00206">
    <property type="entry name" value="Lipoyl_synth"/>
    <property type="match status" value="1"/>
</dbReference>
<evidence type="ECO:0000256" key="6">
    <source>
        <dbReference type="ARBA" id="ARBA00023014"/>
    </source>
</evidence>
<feature type="binding site" evidence="8">
    <location>
        <position position="81"/>
    </location>
    <ligand>
        <name>[4Fe-4S] cluster</name>
        <dbReference type="ChEBI" id="CHEBI:49883"/>
        <label>2</label>
        <note>4Fe-4S-S-AdoMet</note>
    </ligand>
</feature>
<dbReference type="InterPro" id="IPR007197">
    <property type="entry name" value="rSAM"/>
</dbReference>
<feature type="binding site" evidence="8">
    <location>
        <position position="78"/>
    </location>
    <ligand>
        <name>[4Fe-4S] cluster</name>
        <dbReference type="ChEBI" id="CHEBI:49883"/>
        <label>2</label>
        <note>4Fe-4S-S-AdoMet</note>
    </ligand>
</feature>
<feature type="binding site" evidence="8">
    <location>
        <position position="74"/>
    </location>
    <ligand>
        <name>[4Fe-4S] cluster</name>
        <dbReference type="ChEBI" id="CHEBI:49883"/>
        <label>2</label>
        <note>4Fe-4S-S-AdoMet</note>
    </ligand>
</feature>
<dbReference type="SMART" id="SM00729">
    <property type="entry name" value="Elp3"/>
    <property type="match status" value="1"/>
</dbReference>
<dbReference type="NCBIfam" id="TIGR00510">
    <property type="entry name" value="lipA"/>
    <property type="match status" value="1"/>
</dbReference>
<evidence type="ECO:0000313" key="11">
    <source>
        <dbReference type="Proteomes" id="UP001595715"/>
    </source>
</evidence>
<comment type="function">
    <text evidence="8">Catalyzes the radical-mediated insertion of two sulfur atoms into the C-6 and C-8 positions of the octanoyl moiety bound to the lipoyl domains of lipoate-dependent enzymes, thereby converting the octanoylated domains into lipoylated derivatives.</text>
</comment>
<dbReference type="RefSeq" id="WP_377720900.1">
    <property type="nucleotide sequence ID" value="NZ_JBHSAM010000033.1"/>
</dbReference>
<evidence type="ECO:0000256" key="1">
    <source>
        <dbReference type="ARBA" id="ARBA00022485"/>
    </source>
</evidence>
<dbReference type="GO" id="GO:0016992">
    <property type="term" value="F:lipoate synthase activity"/>
    <property type="evidence" value="ECO:0007669"/>
    <property type="project" value="UniProtKB-EC"/>
</dbReference>
<feature type="binding site" evidence="8">
    <location>
        <position position="48"/>
    </location>
    <ligand>
        <name>[4Fe-4S] cluster</name>
        <dbReference type="ChEBI" id="CHEBI:49883"/>
        <label>1</label>
    </ligand>
</feature>
<keyword evidence="8" id="KW-0963">Cytoplasm</keyword>
<dbReference type="EMBL" id="JBHSAM010000033">
    <property type="protein sequence ID" value="MFC4102277.1"/>
    <property type="molecule type" value="Genomic_DNA"/>
</dbReference>
<dbReference type="SFLD" id="SFLDG01058">
    <property type="entry name" value="lipoyl_synthase_like"/>
    <property type="match status" value="1"/>
</dbReference>
<dbReference type="SUPFAM" id="SSF102114">
    <property type="entry name" value="Radical SAM enzymes"/>
    <property type="match status" value="1"/>
</dbReference>
<accession>A0ABV8K8L5</accession>
<dbReference type="PANTHER" id="PTHR10949:SF0">
    <property type="entry name" value="LIPOYL SYNTHASE, MITOCHONDRIAL"/>
    <property type="match status" value="1"/>
</dbReference>
<feature type="binding site" evidence="8">
    <location>
        <position position="287"/>
    </location>
    <ligand>
        <name>[4Fe-4S] cluster</name>
        <dbReference type="ChEBI" id="CHEBI:49883"/>
        <label>1</label>
    </ligand>
</feature>
<feature type="binding site" evidence="8">
    <location>
        <position position="59"/>
    </location>
    <ligand>
        <name>[4Fe-4S] cluster</name>
        <dbReference type="ChEBI" id="CHEBI:49883"/>
        <label>1</label>
    </ligand>
</feature>
<evidence type="ECO:0000313" key="10">
    <source>
        <dbReference type="EMBL" id="MFC4102277.1"/>
    </source>
</evidence>
<evidence type="ECO:0000256" key="3">
    <source>
        <dbReference type="ARBA" id="ARBA00022691"/>
    </source>
</evidence>
<name>A0ABV8K8L5_9BACL</name>
<proteinExistence type="inferred from homology"/>
<evidence type="ECO:0000256" key="8">
    <source>
        <dbReference type="HAMAP-Rule" id="MF_00206"/>
    </source>
</evidence>